<comment type="catalytic activity">
    <reaction evidence="1">
        <text>S-adenosyl-L-methionine + a thiopurine = S-adenosyl-L-homocysteine + a thiopurine S-methylether.</text>
        <dbReference type="EC" id="2.1.1.67"/>
    </reaction>
</comment>
<name>A0A6A4RYI3_SCOMX</name>
<keyword evidence="8" id="KW-0949">S-adenosyl-L-methionine</keyword>
<dbReference type="InterPro" id="IPR029063">
    <property type="entry name" value="SAM-dependent_MTases_sf"/>
</dbReference>
<evidence type="ECO:0000256" key="6">
    <source>
        <dbReference type="ARBA" id="ARBA00022603"/>
    </source>
</evidence>
<dbReference type="InterPro" id="IPR008854">
    <property type="entry name" value="TPMT"/>
</dbReference>
<dbReference type="AlphaFoldDB" id="A0A6A4RYI3"/>
<dbReference type="PANTHER" id="PTHR10259:SF11">
    <property type="entry name" value="THIOPURINE S-METHYLTRANSFERASE"/>
    <property type="match status" value="1"/>
</dbReference>
<keyword evidence="5" id="KW-0963">Cytoplasm</keyword>
<evidence type="ECO:0000256" key="2">
    <source>
        <dbReference type="ARBA" id="ARBA00004496"/>
    </source>
</evidence>
<dbReference type="PROSITE" id="PS51585">
    <property type="entry name" value="SAM_MT_TPMT"/>
    <property type="match status" value="1"/>
</dbReference>
<evidence type="ECO:0000256" key="7">
    <source>
        <dbReference type="ARBA" id="ARBA00022679"/>
    </source>
</evidence>
<evidence type="ECO:0000256" key="4">
    <source>
        <dbReference type="ARBA" id="ARBA00011905"/>
    </source>
</evidence>
<evidence type="ECO:0000256" key="8">
    <source>
        <dbReference type="ARBA" id="ARBA00022691"/>
    </source>
</evidence>
<dbReference type="FunFam" id="3.40.50.150:FF:000101">
    <property type="entry name" value="Thiopurine S-methyltransferase"/>
    <property type="match status" value="1"/>
</dbReference>
<evidence type="ECO:0000256" key="3">
    <source>
        <dbReference type="ARBA" id="ARBA00008145"/>
    </source>
</evidence>
<evidence type="ECO:0000256" key="1">
    <source>
        <dbReference type="ARBA" id="ARBA00000903"/>
    </source>
</evidence>
<dbReference type="Proteomes" id="UP000438429">
    <property type="component" value="Unassembled WGS sequence"/>
</dbReference>
<evidence type="ECO:0000313" key="9">
    <source>
        <dbReference type="EMBL" id="KAF0024390.1"/>
    </source>
</evidence>
<keyword evidence="6" id="KW-0489">Methyltransferase</keyword>
<protein>
    <recommendedName>
        <fullName evidence="4">thiopurine S-methyltransferase</fullName>
        <ecNumber evidence="4">2.1.1.67</ecNumber>
    </recommendedName>
</protein>
<comment type="subcellular location">
    <subcellularLocation>
        <location evidence="2">Cytoplasm</location>
    </subcellularLocation>
</comment>
<proteinExistence type="inferred from homology"/>
<reference evidence="9 10" key="1">
    <citation type="submission" date="2019-06" db="EMBL/GenBank/DDBJ databases">
        <title>Draft genomes of female and male turbot (Scophthalmus maximus).</title>
        <authorList>
            <person name="Xu H."/>
            <person name="Xu X.-W."/>
            <person name="Shao C."/>
            <person name="Chen S."/>
        </authorList>
    </citation>
    <scope>NUCLEOTIDE SEQUENCE [LARGE SCALE GENOMIC DNA]</scope>
    <source>
        <strain evidence="9">Ysfricsl-2016a</strain>
        <tissue evidence="9">Blood</tissue>
    </source>
</reference>
<dbReference type="GO" id="GO:0032259">
    <property type="term" value="P:methylation"/>
    <property type="evidence" value="ECO:0007669"/>
    <property type="project" value="UniProtKB-KW"/>
</dbReference>
<comment type="similarity">
    <text evidence="3">Belongs to the class I-like SAM-binding methyltransferase superfamily. TPMT family.</text>
</comment>
<gene>
    <name evidence="9" type="ORF">F2P81_023192</name>
</gene>
<dbReference type="EC" id="2.1.1.67" evidence="4"/>
<organism evidence="9 10">
    <name type="scientific">Scophthalmus maximus</name>
    <name type="common">Turbot</name>
    <name type="synonym">Psetta maxima</name>
    <dbReference type="NCBI Taxonomy" id="52904"/>
    <lineage>
        <taxon>Eukaryota</taxon>
        <taxon>Metazoa</taxon>
        <taxon>Chordata</taxon>
        <taxon>Craniata</taxon>
        <taxon>Vertebrata</taxon>
        <taxon>Euteleostomi</taxon>
        <taxon>Actinopterygii</taxon>
        <taxon>Neopterygii</taxon>
        <taxon>Teleostei</taxon>
        <taxon>Neoteleostei</taxon>
        <taxon>Acanthomorphata</taxon>
        <taxon>Carangaria</taxon>
        <taxon>Pleuronectiformes</taxon>
        <taxon>Pleuronectoidei</taxon>
        <taxon>Scophthalmidae</taxon>
        <taxon>Scophthalmus</taxon>
    </lineage>
</organism>
<dbReference type="PANTHER" id="PTHR10259">
    <property type="entry name" value="THIOPURINE S-METHYLTRANSFERASE"/>
    <property type="match status" value="1"/>
</dbReference>
<evidence type="ECO:0000256" key="5">
    <source>
        <dbReference type="ARBA" id="ARBA00022490"/>
    </source>
</evidence>
<evidence type="ECO:0000313" key="10">
    <source>
        <dbReference type="Proteomes" id="UP000438429"/>
    </source>
</evidence>
<dbReference type="EMBL" id="VEVO01000021">
    <property type="protein sequence ID" value="KAF0024390.1"/>
    <property type="molecule type" value="Genomic_DNA"/>
</dbReference>
<dbReference type="GO" id="GO:0008119">
    <property type="term" value="F:thiopurine S-methyltransferase activity"/>
    <property type="evidence" value="ECO:0007669"/>
    <property type="project" value="UniProtKB-EC"/>
</dbReference>
<accession>A0A6A4RYI3</accession>
<comment type="caution">
    <text evidence="9">The sequence shown here is derived from an EMBL/GenBank/DDBJ whole genome shotgun (WGS) entry which is preliminary data.</text>
</comment>
<dbReference type="Gene3D" id="3.40.50.150">
    <property type="entry name" value="Vaccinia Virus protein VP39"/>
    <property type="match status" value="2"/>
</dbReference>
<dbReference type="Pfam" id="PF05724">
    <property type="entry name" value="TPMT"/>
    <property type="match status" value="2"/>
</dbReference>
<sequence length="182" mass="20558">MLALQAERVMTLGEWEERWHDDRIGFHQPDVHKLLENNIEKVLAGRAEVSFFFPLCGKAVDMKWLADMGHSVVGVEISEKAIKQFFEESNLTYSEEPVAAIPGAKVYKSSEKNITLYQCDLYNFSSSIHGPPFLVPDEQVHSLFGSSCNIELLQSVDALTDRYRGWGLDSLTENVHLVTLKA</sequence>
<keyword evidence="7" id="KW-0808">Transferase</keyword>
<dbReference type="SUPFAM" id="SSF53335">
    <property type="entry name" value="S-adenosyl-L-methionine-dependent methyltransferases"/>
    <property type="match status" value="1"/>
</dbReference>
<dbReference type="GO" id="GO:0005737">
    <property type="term" value="C:cytoplasm"/>
    <property type="evidence" value="ECO:0007669"/>
    <property type="project" value="UniProtKB-SubCell"/>
</dbReference>